<gene>
    <name evidence="1" type="ORF">HMPREF0083_03064</name>
</gene>
<dbReference type="eggNOG" id="COG1193">
    <property type="taxonomic scope" value="Bacteria"/>
</dbReference>
<protein>
    <submittedName>
        <fullName evidence="1">Uncharacterized protein</fullName>
    </submittedName>
</protein>
<dbReference type="AlphaFoldDB" id="U1YDK6"/>
<dbReference type="PATRIC" id="fig|649747.3.peg.2770"/>
<dbReference type="STRING" id="649747.HMPREF0083_03064"/>
<organism evidence="1 2">
    <name type="scientific">Aneurinibacillus aneurinilyticus ATCC 12856</name>
    <dbReference type="NCBI Taxonomy" id="649747"/>
    <lineage>
        <taxon>Bacteria</taxon>
        <taxon>Bacillati</taxon>
        <taxon>Bacillota</taxon>
        <taxon>Bacilli</taxon>
        <taxon>Bacillales</taxon>
        <taxon>Paenibacillaceae</taxon>
        <taxon>Aneurinibacillus group</taxon>
        <taxon>Aneurinibacillus</taxon>
    </lineage>
</organism>
<evidence type="ECO:0000313" key="2">
    <source>
        <dbReference type="Proteomes" id="UP000016511"/>
    </source>
</evidence>
<name>U1YDK6_ANEAE</name>
<reference evidence="1 2" key="1">
    <citation type="submission" date="2013-08" db="EMBL/GenBank/DDBJ databases">
        <authorList>
            <person name="Weinstock G."/>
            <person name="Sodergren E."/>
            <person name="Wylie T."/>
            <person name="Fulton L."/>
            <person name="Fulton R."/>
            <person name="Fronick C."/>
            <person name="O'Laughlin M."/>
            <person name="Godfrey J."/>
            <person name="Miner T."/>
            <person name="Herter B."/>
            <person name="Appelbaum E."/>
            <person name="Cordes M."/>
            <person name="Lek S."/>
            <person name="Wollam A."/>
            <person name="Pepin K.H."/>
            <person name="Palsikar V.B."/>
            <person name="Mitreva M."/>
            <person name="Wilson R.K."/>
        </authorList>
    </citation>
    <scope>NUCLEOTIDE SEQUENCE [LARGE SCALE GENOMIC DNA]</scope>
    <source>
        <strain evidence="1 2">ATCC 12856</strain>
    </source>
</reference>
<dbReference type="Proteomes" id="UP000016511">
    <property type="component" value="Unassembled WGS sequence"/>
</dbReference>
<accession>U1YDK6</accession>
<sequence length="60" mass="7063">MKLLDHDDFGIVYKEMDNFNNLVVFYNGEFIKVNVNRLFLEAQAKDLYPEGYDLETLSVN</sequence>
<keyword evidence="2" id="KW-1185">Reference proteome</keyword>
<dbReference type="HOGENOM" id="CLU_2931032_0_0_9"/>
<proteinExistence type="predicted"/>
<evidence type="ECO:0000313" key="1">
    <source>
        <dbReference type="EMBL" id="ERI08851.1"/>
    </source>
</evidence>
<comment type="caution">
    <text evidence="1">The sequence shown here is derived from an EMBL/GenBank/DDBJ whole genome shotgun (WGS) entry which is preliminary data.</text>
</comment>
<dbReference type="EMBL" id="AWSJ01000187">
    <property type="protein sequence ID" value="ERI08851.1"/>
    <property type="molecule type" value="Genomic_DNA"/>
</dbReference>